<organism evidence="6 7">
    <name type="scientific">Microbispora oryzae</name>
    <dbReference type="NCBI Taxonomy" id="2806554"/>
    <lineage>
        <taxon>Bacteria</taxon>
        <taxon>Bacillati</taxon>
        <taxon>Actinomycetota</taxon>
        <taxon>Actinomycetes</taxon>
        <taxon>Streptosporangiales</taxon>
        <taxon>Streptosporangiaceae</taxon>
        <taxon>Microbispora</taxon>
    </lineage>
</organism>
<dbReference type="AlphaFoldDB" id="A0A940WGH8"/>
<dbReference type="Pfam" id="PF02655">
    <property type="entry name" value="ATP-grasp_3"/>
    <property type="match status" value="1"/>
</dbReference>
<dbReference type="GO" id="GO:0005524">
    <property type="term" value="F:ATP binding"/>
    <property type="evidence" value="ECO:0007669"/>
    <property type="project" value="UniProtKB-UniRule"/>
</dbReference>
<evidence type="ECO:0000256" key="3">
    <source>
        <dbReference type="ARBA" id="ARBA00022840"/>
    </source>
</evidence>
<dbReference type="Pfam" id="PF18604">
    <property type="entry name" value="PreAtp-grasp"/>
    <property type="match status" value="1"/>
</dbReference>
<dbReference type="InterPro" id="IPR011761">
    <property type="entry name" value="ATP-grasp"/>
</dbReference>
<sequence length="454" mass="48643">MQNFLSRMKKALTGSPDTPLVFLGNFEVEDQWARGEPGLPRTSFSAGAAIVNRMDEFALLLAGEGDHVVLKEAPDDDHLAHLEELGIALPEILTAARNDPGATVTRDALADPGLLRTLSGLAGAGALLSPHGTSEAEEELSAAARLPLVTPSAAVCKAVNSKIYSRRLADETGIRQATGWTAGTLAELADAVAAARSLLAAGRSVVAKDAFGVSGKGITVIDDERRLDRLHEMILRRARKSGDQRAALLVEEWVAKKADLNYQFTVYRDGSSHFDFVKEAITEGGVHKGHRIPADLTPAQVAELEETSRTLAKRLAADGFWGVVGVDAMVDPDDRLYPVIEINARNNMSTYQVRMQELFMAPGQVALARQYPLRLARRLPYARLRAALDDLLLAGPGGAGLLVNNFATVNAGAGDGPFDGRLYGLLLAPDRAALAALDREIAGRLHAETDRRPS</sequence>
<dbReference type="PANTHER" id="PTHR43055">
    <property type="entry name" value="FORMATE-DEPENDENT PHOSPHORIBOSYLGLYCINAMIDE FORMYLTRANSFERASE"/>
    <property type="match status" value="1"/>
</dbReference>
<protein>
    <submittedName>
        <fullName evidence="6">ATP-grasp domain-containing protein</fullName>
    </submittedName>
</protein>
<dbReference type="InterPro" id="IPR040754">
    <property type="entry name" value="PreAtp-grasp"/>
</dbReference>
<evidence type="ECO:0000256" key="2">
    <source>
        <dbReference type="ARBA" id="ARBA00022741"/>
    </source>
</evidence>
<dbReference type="EMBL" id="JAFCNB010000001">
    <property type="protein sequence ID" value="MBP2702772.1"/>
    <property type="molecule type" value="Genomic_DNA"/>
</dbReference>
<keyword evidence="1" id="KW-0436">Ligase</keyword>
<keyword evidence="7" id="KW-1185">Reference proteome</keyword>
<name>A0A940WGH8_9ACTN</name>
<accession>A0A940WGH8</accession>
<dbReference type="GO" id="GO:0005829">
    <property type="term" value="C:cytosol"/>
    <property type="evidence" value="ECO:0007669"/>
    <property type="project" value="TreeGrafter"/>
</dbReference>
<dbReference type="Gene3D" id="3.30.470.20">
    <property type="entry name" value="ATP-grasp fold, B domain"/>
    <property type="match status" value="1"/>
</dbReference>
<evidence type="ECO:0000313" key="7">
    <source>
        <dbReference type="Proteomes" id="UP000674234"/>
    </source>
</evidence>
<gene>
    <name evidence="6" type="ORF">JOL79_03015</name>
</gene>
<dbReference type="GO" id="GO:0016874">
    <property type="term" value="F:ligase activity"/>
    <property type="evidence" value="ECO:0007669"/>
    <property type="project" value="UniProtKB-KW"/>
</dbReference>
<dbReference type="GO" id="GO:0046872">
    <property type="term" value="F:metal ion binding"/>
    <property type="evidence" value="ECO:0007669"/>
    <property type="project" value="InterPro"/>
</dbReference>
<reference evidence="6" key="1">
    <citation type="submission" date="2021-02" db="EMBL/GenBank/DDBJ databases">
        <title>Draft genome sequence of Microbispora sp. RL4-1S isolated from rice leaves in Thailand.</title>
        <authorList>
            <person name="Muangham S."/>
            <person name="Duangmal K."/>
        </authorList>
    </citation>
    <scope>NUCLEOTIDE SEQUENCE</scope>
    <source>
        <strain evidence="6">RL4-1S</strain>
    </source>
</reference>
<feature type="domain" description="ATP-grasp" evidence="5">
    <location>
        <begin position="166"/>
        <end position="376"/>
    </location>
</feature>
<dbReference type="RefSeq" id="WP_210154025.1">
    <property type="nucleotide sequence ID" value="NZ_JAFCNB010000001.1"/>
</dbReference>
<evidence type="ECO:0000256" key="4">
    <source>
        <dbReference type="PROSITE-ProRule" id="PRU00409"/>
    </source>
</evidence>
<keyword evidence="3 4" id="KW-0067">ATP-binding</keyword>
<comment type="caution">
    <text evidence="6">The sequence shown here is derived from an EMBL/GenBank/DDBJ whole genome shotgun (WGS) entry which is preliminary data.</text>
</comment>
<dbReference type="InterPro" id="IPR003806">
    <property type="entry name" value="ATP-grasp_PylC-type"/>
</dbReference>
<evidence type="ECO:0000259" key="5">
    <source>
        <dbReference type="PROSITE" id="PS50975"/>
    </source>
</evidence>
<evidence type="ECO:0000313" key="6">
    <source>
        <dbReference type="EMBL" id="MBP2702772.1"/>
    </source>
</evidence>
<dbReference type="PROSITE" id="PS50975">
    <property type="entry name" value="ATP_GRASP"/>
    <property type="match status" value="1"/>
</dbReference>
<dbReference type="SUPFAM" id="SSF56059">
    <property type="entry name" value="Glutathione synthetase ATP-binding domain-like"/>
    <property type="match status" value="1"/>
</dbReference>
<evidence type="ECO:0000256" key="1">
    <source>
        <dbReference type="ARBA" id="ARBA00022598"/>
    </source>
</evidence>
<keyword evidence="2 4" id="KW-0547">Nucleotide-binding</keyword>
<dbReference type="PANTHER" id="PTHR43055:SF1">
    <property type="entry name" value="FORMATE-DEPENDENT PHOSPHORIBOSYLGLYCINAMIDE FORMYLTRANSFERASE"/>
    <property type="match status" value="1"/>
</dbReference>
<proteinExistence type="predicted"/>
<dbReference type="Proteomes" id="UP000674234">
    <property type="component" value="Unassembled WGS sequence"/>
</dbReference>